<dbReference type="InterPro" id="IPR058813">
    <property type="entry name" value="DNA-SBD_ScoMcrA"/>
</dbReference>
<accession>A0A5N6BQA9</accession>
<dbReference type="AlphaFoldDB" id="A0A5N6BQA9"/>
<name>A0A5N6BQA9_9ACTN</name>
<reference evidence="3 4" key="1">
    <citation type="submission" date="2019-10" db="EMBL/GenBank/DDBJ databases">
        <title>Nonomuraea sp. nov., isolated from Phyllanthus amarus.</title>
        <authorList>
            <person name="Klykleung N."/>
            <person name="Tanasupawat S."/>
        </authorList>
    </citation>
    <scope>NUCLEOTIDE SEQUENCE [LARGE SCALE GENOMIC DNA]</scope>
    <source>
        <strain evidence="3 4">CR1-09</strain>
    </source>
</reference>
<comment type="caution">
    <text evidence="3">The sequence shown here is derived from an EMBL/GenBank/DDBJ whole genome shotgun (WGS) entry which is preliminary data.</text>
</comment>
<evidence type="ECO:0000313" key="4">
    <source>
        <dbReference type="Proteomes" id="UP000313066"/>
    </source>
</evidence>
<evidence type="ECO:0000259" key="2">
    <source>
        <dbReference type="Pfam" id="PF26340"/>
    </source>
</evidence>
<organism evidence="3 4">
    <name type="scientific">Microbispora catharanthi</name>
    <dbReference type="NCBI Taxonomy" id="1712871"/>
    <lineage>
        <taxon>Bacteria</taxon>
        <taxon>Bacillati</taxon>
        <taxon>Actinomycetota</taxon>
        <taxon>Actinomycetes</taxon>
        <taxon>Streptosporangiales</taxon>
        <taxon>Streptosporangiaceae</taxon>
        <taxon>Microbispora</taxon>
    </lineage>
</organism>
<keyword evidence="4" id="KW-1185">Reference proteome</keyword>
<gene>
    <name evidence="3" type="ORF">FH610_024575</name>
</gene>
<dbReference type="Pfam" id="PF13391">
    <property type="entry name" value="HNH_2"/>
    <property type="match status" value="1"/>
</dbReference>
<feature type="domain" description="HNH nuclease" evidence="1">
    <location>
        <begin position="178"/>
        <end position="232"/>
    </location>
</feature>
<proteinExistence type="predicted"/>
<evidence type="ECO:0000313" key="3">
    <source>
        <dbReference type="EMBL" id="KAB8182624.1"/>
    </source>
</evidence>
<evidence type="ECO:0000259" key="1">
    <source>
        <dbReference type="Pfam" id="PF13391"/>
    </source>
</evidence>
<dbReference type="InterPro" id="IPR003615">
    <property type="entry name" value="HNH_nuc"/>
</dbReference>
<dbReference type="Proteomes" id="UP000313066">
    <property type="component" value="Unassembled WGS sequence"/>
</dbReference>
<protein>
    <submittedName>
        <fullName evidence="3">Uncharacterized protein</fullName>
    </submittedName>
</protein>
<sequence length="276" mass="30203">MNLETAKSPQTKRPKRHQPLTLLWALGRAARAEPRLVPWETTRAEIGSLISTFGLVDDAPNPEYPVLKLAHFGLWEIAEHPAPPAASGGEPLRWMRRHQPLSGPCDWVYDLVTKDDAVRSRVAAFLLSEYLHDVDQNALLARVGLQAAPVGRRSTTVERIVRDSALSRLVKTLHDHMCQICGIRLMLPTGPYAEGCHIRPLGEPHNGPDELANMLCLCPNHHTLFDAGALAVQGDLIVVDRSTGAPVGALSVVAEHSIDPRHVTYHREAVAGGEAD</sequence>
<feature type="domain" description="ScoMcrA-like DNA sulfur-binding" evidence="2">
    <location>
        <begin position="3"/>
        <end position="147"/>
    </location>
</feature>
<dbReference type="EMBL" id="VDMA02000013">
    <property type="protein sequence ID" value="KAB8182624.1"/>
    <property type="molecule type" value="Genomic_DNA"/>
</dbReference>
<dbReference type="CDD" id="cd00085">
    <property type="entry name" value="HNHc"/>
    <property type="match status" value="1"/>
</dbReference>
<dbReference type="Pfam" id="PF26340">
    <property type="entry name" value="DNA-SBD_ScoMcrA"/>
    <property type="match status" value="1"/>
</dbReference>